<feature type="chain" id="PRO_5023092762" evidence="1">
    <location>
        <begin position="35"/>
        <end position="228"/>
    </location>
</feature>
<dbReference type="AlphaFoldDB" id="A0A5C4LIS3"/>
<organism evidence="2 3">
    <name type="scientific">Methylobacterium terricola</name>
    <dbReference type="NCBI Taxonomy" id="2583531"/>
    <lineage>
        <taxon>Bacteria</taxon>
        <taxon>Pseudomonadati</taxon>
        <taxon>Pseudomonadota</taxon>
        <taxon>Alphaproteobacteria</taxon>
        <taxon>Hyphomicrobiales</taxon>
        <taxon>Methylobacteriaceae</taxon>
        <taxon>Methylobacterium</taxon>
    </lineage>
</organism>
<dbReference type="RefSeq" id="WP_139035899.1">
    <property type="nucleotide sequence ID" value="NZ_VDDA01000004.1"/>
</dbReference>
<evidence type="ECO:0000256" key="1">
    <source>
        <dbReference type="SAM" id="SignalP"/>
    </source>
</evidence>
<dbReference type="EMBL" id="VDDA01000004">
    <property type="protein sequence ID" value="TNC13465.1"/>
    <property type="molecule type" value="Genomic_DNA"/>
</dbReference>
<reference evidence="2 3" key="1">
    <citation type="submission" date="2019-06" db="EMBL/GenBank/DDBJ databases">
        <title>Genome of Methylobacterium sp. 17Sr1-39.</title>
        <authorList>
            <person name="Seo T."/>
        </authorList>
    </citation>
    <scope>NUCLEOTIDE SEQUENCE [LARGE SCALE GENOMIC DNA]</scope>
    <source>
        <strain evidence="2 3">17Sr1-39</strain>
    </source>
</reference>
<dbReference type="Proteomes" id="UP000305267">
    <property type="component" value="Unassembled WGS sequence"/>
</dbReference>
<comment type="caution">
    <text evidence="2">The sequence shown here is derived from an EMBL/GenBank/DDBJ whole genome shotgun (WGS) entry which is preliminary data.</text>
</comment>
<evidence type="ECO:0000313" key="3">
    <source>
        <dbReference type="Proteomes" id="UP000305267"/>
    </source>
</evidence>
<keyword evidence="1" id="KW-0732">Signal</keyword>
<sequence length="228" mass="24543">MPLHQTLPAARLRAIALTVTSGCLLIVSGAGARAADGDGLDFLRQIFAPPQATYAPAPVAQPYAVQPYDAPARSRVSRRNRLAVQAKAMRGRTRYVALPKADVKPEKNEPKPLAVTVSPLKSLDARTALLRDPTLRPGDIVIMPEGPRVFHGESGSEKHKMTDFQDVNRPGVVASKTRKELLAMTAPIGALPADAARRMMAQYQKATPAVVSTPRVEATLARVVYPAR</sequence>
<dbReference type="OrthoDB" id="7987917at2"/>
<keyword evidence="3" id="KW-1185">Reference proteome</keyword>
<proteinExistence type="predicted"/>
<protein>
    <submittedName>
        <fullName evidence="2">Uncharacterized protein</fullName>
    </submittedName>
</protein>
<name>A0A5C4LIS3_9HYPH</name>
<accession>A0A5C4LIS3</accession>
<feature type="signal peptide" evidence="1">
    <location>
        <begin position="1"/>
        <end position="34"/>
    </location>
</feature>
<gene>
    <name evidence="2" type="ORF">FF100_11760</name>
</gene>
<evidence type="ECO:0000313" key="2">
    <source>
        <dbReference type="EMBL" id="TNC13465.1"/>
    </source>
</evidence>